<dbReference type="InterPro" id="IPR036052">
    <property type="entry name" value="TrpB-like_PALP_sf"/>
</dbReference>
<organism evidence="1">
    <name type="scientific">marine sediment metagenome</name>
    <dbReference type="NCBI Taxonomy" id="412755"/>
    <lineage>
        <taxon>unclassified sequences</taxon>
        <taxon>metagenomes</taxon>
        <taxon>ecological metagenomes</taxon>
    </lineage>
</organism>
<gene>
    <name evidence="1" type="ORF">S03H2_16475</name>
</gene>
<dbReference type="AlphaFoldDB" id="X1G850"/>
<comment type="caution">
    <text evidence="1">The sequence shown here is derived from an EMBL/GenBank/DDBJ whole genome shotgun (WGS) entry which is preliminary data.</text>
</comment>
<reference evidence="1" key="1">
    <citation type="journal article" date="2014" name="Front. Microbiol.">
        <title>High frequency of phylogenetically diverse reductive dehalogenase-homologous genes in deep subseafloor sedimentary metagenomes.</title>
        <authorList>
            <person name="Kawai M."/>
            <person name="Futagami T."/>
            <person name="Toyoda A."/>
            <person name="Takaki Y."/>
            <person name="Nishi S."/>
            <person name="Hori S."/>
            <person name="Arai W."/>
            <person name="Tsubouchi T."/>
            <person name="Morono Y."/>
            <person name="Uchiyama I."/>
            <person name="Ito T."/>
            <person name="Fujiyama A."/>
            <person name="Inagaki F."/>
            <person name="Takami H."/>
        </authorList>
    </citation>
    <scope>NUCLEOTIDE SEQUENCE</scope>
    <source>
        <strain evidence="1">Expedition CK06-06</strain>
    </source>
</reference>
<dbReference type="EMBL" id="BARU01008416">
    <property type="protein sequence ID" value="GAH40975.1"/>
    <property type="molecule type" value="Genomic_DNA"/>
</dbReference>
<accession>X1G850</accession>
<dbReference type="SUPFAM" id="SSF53686">
    <property type="entry name" value="Tryptophan synthase beta subunit-like PLP-dependent enzymes"/>
    <property type="match status" value="1"/>
</dbReference>
<sequence>VSWKKSIRGIEWSRGVVEQVTDQEIMDAKAFVDASGIGAEPASCCSIAGARKLVRAGIIDKKERVVAVLTGNLLKDPDVVVNYHLGRLKGIKSRYANKPIMMESSLKAVRKVLE</sequence>
<evidence type="ECO:0000313" key="1">
    <source>
        <dbReference type="EMBL" id="GAH40975.1"/>
    </source>
</evidence>
<dbReference type="Gene3D" id="3.40.50.1100">
    <property type="match status" value="1"/>
</dbReference>
<proteinExistence type="predicted"/>
<feature type="non-terminal residue" evidence="1">
    <location>
        <position position="1"/>
    </location>
</feature>
<evidence type="ECO:0008006" key="2">
    <source>
        <dbReference type="Google" id="ProtNLM"/>
    </source>
</evidence>
<protein>
    <recommendedName>
        <fullName evidence="2">Tryptophan synthase beta chain-like PALP domain-containing protein</fullName>
    </recommendedName>
</protein>
<name>X1G850_9ZZZZ</name>